<dbReference type="Gene3D" id="1.10.357.10">
    <property type="entry name" value="Tetracycline Repressor, domain 2"/>
    <property type="match status" value="1"/>
</dbReference>
<dbReference type="Pfam" id="PF00440">
    <property type="entry name" value="TetR_N"/>
    <property type="match status" value="1"/>
</dbReference>
<dbReference type="PANTHER" id="PTHR43479:SF11">
    <property type="entry name" value="ACREF_ENVCD OPERON REPRESSOR-RELATED"/>
    <property type="match status" value="1"/>
</dbReference>
<reference evidence="4 5" key="1">
    <citation type="submission" date="2016-01" db="EMBL/GenBank/DDBJ databases">
        <title>The new phylogeny of the genus Mycobacterium.</title>
        <authorList>
            <person name="Tarcisio F."/>
            <person name="Conor M."/>
            <person name="Antonella G."/>
            <person name="Elisabetta G."/>
            <person name="Giulia F.S."/>
            <person name="Sara T."/>
            <person name="Anna F."/>
            <person name="Clotilde B."/>
            <person name="Roberto B."/>
            <person name="Veronica D.S."/>
            <person name="Fabio R."/>
            <person name="Monica P."/>
            <person name="Olivier J."/>
            <person name="Enrico T."/>
            <person name="Nicola S."/>
        </authorList>
    </citation>
    <scope>NUCLEOTIDE SEQUENCE [LARGE SCALE GENOMIC DNA]</scope>
    <source>
        <strain evidence="4 5">DSM 45176</strain>
    </source>
</reference>
<dbReference type="Gene3D" id="1.10.10.60">
    <property type="entry name" value="Homeodomain-like"/>
    <property type="match status" value="1"/>
</dbReference>
<evidence type="ECO:0000256" key="1">
    <source>
        <dbReference type="ARBA" id="ARBA00023125"/>
    </source>
</evidence>
<dbReference type="InterPro" id="IPR036271">
    <property type="entry name" value="Tet_transcr_reg_TetR-rel_C_sf"/>
</dbReference>
<proteinExistence type="predicted"/>
<dbReference type="SUPFAM" id="SSF48498">
    <property type="entry name" value="Tetracyclin repressor-like, C-terminal domain"/>
    <property type="match status" value="1"/>
</dbReference>
<name>A0A1X2BEN2_9MYCO</name>
<organism evidence="4 5">
    <name type="scientific">Mycobacterium riyadhense</name>
    <dbReference type="NCBI Taxonomy" id="486698"/>
    <lineage>
        <taxon>Bacteria</taxon>
        <taxon>Bacillati</taxon>
        <taxon>Actinomycetota</taxon>
        <taxon>Actinomycetes</taxon>
        <taxon>Mycobacteriales</taxon>
        <taxon>Mycobacteriaceae</taxon>
        <taxon>Mycobacterium</taxon>
    </lineage>
</organism>
<dbReference type="InterPro" id="IPR001647">
    <property type="entry name" value="HTH_TetR"/>
</dbReference>
<evidence type="ECO:0000313" key="4">
    <source>
        <dbReference type="EMBL" id="ORW62072.1"/>
    </source>
</evidence>
<dbReference type="SUPFAM" id="SSF46689">
    <property type="entry name" value="Homeodomain-like"/>
    <property type="match status" value="1"/>
</dbReference>
<dbReference type="GO" id="GO:0003677">
    <property type="term" value="F:DNA binding"/>
    <property type="evidence" value="ECO:0007669"/>
    <property type="project" value="UniProtKB-UniRule"/>
</dbReference>
<dbReference type="PROSITE" id="PS50977">
    <property type="entry name" value="HTH_TETR_2"/>
    <property type="match status" value="1"/>
</dbReference>
<sequence>MPTSKRRGDKQRQAILQAVRELLAEVPFAELSVTTITDRAGVTRSGFYFYFESKFSVLTQIMAEAAADLTELTQYFASRQPGESPEEFTKRMVGAVALVYAHNHPVMTACNSARHSDRELWDILEQLFDGVVSQLVGLVEAEVSAGTAHPISEDLPVLIRSLTAYTALMLTGDPLFVGRDDELARRVRVLEQMWLNALWPSR</sequence>
<gene>
    <name evidence="4" type="ORF">AWC22_04360</name>
</gene>
<keyword evidence="1 2" id="KW-0238">DNA-binding</keyword>
<dbReference type="PANTHER" id="PTHR43479">
    <property type="entry name" value="ACREF/ENVCD OPERON REPRESSOR-RELATED"/>
    <property type="match status" value="1"/>
</dbReference>
<evidence type="ECO:0000256" key="2">
    <source>
        <dbReference type="PROSITE-ProRule" id="PRU00335"/>
    </source>
</evidence>
<feature type="DNA-binding region" description="H-T-H motif" evidence="2">
    <location>
        <begin position="32"/>
        <end position="51"/>
    </location>
</feature>
<dbReference type="AlphaFoldDB" id="A0A1X2BEN2"/>
<evidence type="ECO:0000313" key="5">
    <source>
        <dbReference type="Proteomes" id="UP000193087"/>
    </source>
</evidence>
<dbReference type="InterPro" id="IPR050624">
    <property type="entry name" value="HTH-type_Tx_Regulator"/>
</dbReference>
<accession>A0A1X2BEN2</accession>
<dbReference type="EMBL" id="LQPQ01000228">
    <property type="protein sequence ID" value="ORW62072.1"/>
    <property type="molecule type" value="Genomic_DNA"/>
</dbReference>
<feature type="domain" description="HTH tetR-type" evidence="3">
    <location>
        <begin position="9"/>
        <end position="69"/>
    </location>
</feature>
<dbReference type="Proteomes" id="UP000193087">
    <property type="component" value="Unassembled WGS sequence"/>
</dbReference>
<comment type="caution">
    <text evidence="4">The sequence shown here is derived from an EMBL/GenBank/DDBJ whole genome shotgun (WGS) entry which is preliminary data.</text>
</comment>
<protein>
    <submittedName>
        <fullName evidence="4">TetR family transcriptional regulator</fullName>
    </submittedName>
</protein>
<keyword evidence="5" id="KW-1185">Reference proteome</keyword>
<evidence type="ECO:0000259" key="3">
    <source>
        <dbReference type="PROSITE" id="PS50977"/>
    </source>
</evidence>
<dbReference type="PRINTS" id="PR00455">
    <property type="entry name" value="HTHTETR"/>
</dbReference>
<dbReference type="STRING" id="486698.AWC22_04360"/>
<dbReference type="InterPro" id="IPR009057">
    <property type="entry name" value="Homeodomain-like_sf"/>
</dbReference>